<feature type="repeat" description="ANK" evidence="3">
    <location>
        <begin position="154"/>
        <end position="186"/>
    </location>
</feature>
<keyword evidence="2 3" id="KW-0040">ANK repeat</keyword>
<dbReference type="InterPro" id="IPR001496">
    <property type="entry name" value="SOCS_box"/>
</dbReference>
<dbReference type="PRINTS" id="PR01415">
    <property type="entry name" value="ANKYRIN"/>
</dbReference>
<protein>
    <recommendedName>
        <fullName evidence="4">SOCS box domain-containing protein</fullName>
    </recommendedName>
</protein>
<dbReference type="Proteomes" id="UP000005408">
    <property type="component" value="Unassembled WGS sequence"/>
</dbReference>
<feature type="repeat" description="ANK" evidence="3">
    <location>
        <begin position="121"/>
        <end position="153"/>
    </location>
</feature>
<dbReference type="InterPro" id="IPR036770">
    <property type="entry name" value="Ankyrin_rpt-contain_sf"/>
</dbReference>
<dbReference type="OrthoDB" id="6120662at2759"/>
<dbReference type="Pfam" id="PF00023">
    <property type="entry name" value="Ank"/>
    <property type="match status" value="1"/>
</dbReference>
<dbReference type="Pfam" id="PF07525">
    <property type="entry name" value="SOCS_box"/>
    <property type="match status" value="1"/>
</dbReference>
<dbReference type="InterPro" id="IPR002110">
    <property type="entry name" value="Ankyrin_rpt"/>
</dbReference>
<dbReference type="Pfam" id="PF12796">
    <property type="entry name" value="Ank_2"/>
    <property type="match status" value="1"/>
</dbReference>
<reference evidence="5" key="1">
    <citation type="submission" date="2022-08" db="UniProtKB">
        <authorList>
            <consortium name="EnsemblMetazoa"/>
        </authorList>
    </citation>
    <scope>IDENTIFICATION</scope>
    <source>
        <strain evidence="5">05x7-T-G4-1.051#20</strain>
    </source>
</reference>
<dbReference type="SUPFAM" id="SSF48403">
    <property type="entry name" value="Ankyrin repeat"/>
    <property type="match status" value="1"/>
</dbReference>
<dbReference type="SMART" id="SM00248">
    <property type="entry name" value="ANK"/>
    <property type="match status" value="6"/>
</dbReference>
<keyword evidence="6" id="KW-1185">Reference proteome</keyword>
<dbReference type="PROSITE" id="PS50088">
    <property type="entry name" value="ANK_REPEAT"/>
    <property type="match status" value="2"/>
</dbReference>
<dbReference type="PANTHER" id="PTHR24198:SF165">
    <property type="entry name" value="ANKYRIN REPEAT-CONTAINING PROTEIN-RELATED"/>
    <property type="match status" value="1"/>
</dbReference>
<dbReference type="AlphaFoldDB" id="A0A8W8JTD1"/>
<evidence type="ECO:0000256" key="1">
    <source>
        <dbReference type="ARBA" id="ARBA00022737"/>
    </source>
</evidence>
<name>A0A8W8JTD1_MAGGI</name>
<evidence type="ECO:0000313" key="5">
    <source>
        <dbReference type="EnsemblMetazoa" id="G20848.4:cds"/>
    </source>
</evidence>
<evidence type="ECO:0000256" key="2">
    <source>
        <dbReference type="ARBA" id="ARBA00023043"/>
    </source>
</evidence>
<evidence type="ECO:0000313" key="6">
    <source>
        <dbReference type="Proteomes" id="UP000005408"/>
    </source>
</evidence>
<dbReference type="PROSITE" id="PS50297">
    <property type="entry name" value="ANK_REP_REGION"/>
    <property type="match status" value="2"/>
</dbReference>
<keyword evidence="1" id="KW-0677">Repeat</keyword>
<feature type="domain" description="SOCS box" evidence="4">
    <location>
        <begin position="346"/>
        <end position="385"/>
    </location>
</feature>
<evidence type="ECO:0000256" key="3">
    <source>
        <dbReference type="PROSITE-ProRule" id="PRU00023"/>
    </source>
</evidence>
<dbReference type="Gene3D" id="1.25.40.20">
    <property type="entry name" value="Ankyrin repeat-containing domain"/>
    <property type="match status" value="2"/>
</dbReference>
<dbReference type="EnsemblMetazoa" id="G20848.4">
    <property type="protein sequence ID" value="G20848.4:cds"/>
    <property type="gene ID" value="G20848"/>
</dbReference>
<organism evidence="5 6">
    <name type="scientific">Magallana gigas</name>
    <name type="common">Pacific oyster</name>
    <name type="synonym">Crassostrea gigas</name>
    <dbReference type="NCBI Taxonomy" id="29159"/>
    <lineage>
        <taxon>Eukaryota</taxon>
        <taxon>Metazoa</taxon>
        <taxon>Spiralia</taxon>
        <taxon>Lophotrochozoa</taxon>
        <taxon>Mollusca</taxon>
        <taxon>Bivalvia</taxon>
        <taxon>Autobranchia</taxon>
        <taxon>Pteriomorphia</taxon>
        <taxon>Ostreida</taxon>
        <taxon>Ostreoidea</taxon>
        <taxon>Ostreidae</taxon>
        <taxon>Magallana</taxon>
    </lineage>
</organism>
<proteinExistence type="predicted"/>
<dbReference type="OMA" id="GHIDICC"/>
<dbReference type="PROSITE" id="PS50225">
    <property type="entry name" value="SOCS"/>
    <property type="match status" value="1"/>
</dbReference>
<evidence type="ECO:0000259" key="4">
    <source>
        <dbReference type="PROSITE" id="PS50225"/>
    </source>
</evidence>
<dbReference type="PANTHER" id="PTHR24198">
    <property type="entry name" value="ANKYRIN REPEAT AND PROTEIN KINASE DOMAIN-CONTAINING PROTEIN"/>
    <property type="match status" value="1"/>
</dbReference>
<sequence>MENQAMVESRDKMKKKKLLFELTKAISKVDESMVKMTISQDVDLDATIIYSKTPLSYSLEMDAENIAILLLEKGANPEKPATCEKSNHVLCPIHFASKFNQTKFLSALLKRNVDLDVKTSAELSALHYAAYAGHLSICSDLINHGANVNSRDSHSRTPLHRAAENGQTAVIDLLVKSGADVCAEDEMGNTPLIIACYLNQTLAAKSLLDMYNNVNFCNKEGNSALHVACSQSIQNSDNFKKTTYGRAIFGRQMFHHNHVFHFEYKLADILVSSGANVEAVNTMGLTPFECARTFVTPETQLALLEKFVNAGLWVSDFSPDTYVPLNPTFQPDYEEVLSFMRLKQITLKQQCKRIIRKSIVMKGGKSMQCYVGCLPLPMQLQNYLL</sequence>
<accession>A0A8W8JTD1</accession>